<dbReference type="EMBL" id="GG738886">
    <property type="protein sequence ID" value="EFC41313.1"/>
    <property type="molecule type" value="Genomic_DNA"/>
</dbReference>
<dbReference type="KEGG" id="ngr:NAEGRDRAFT_70761"/>
<gene>
    <name evidence="1" type="ORF">NAEGRDRAFT_70761</name>
</gene>
<dbReference type="AlphaFoldDB" id="D2VP80"/>
<accession>D2VP80</accession>
<proteinExistence type="predicted"/>
<keyword evidence="2" id="KW-1185">Reference proteome</keyword>
<dbReference type="OrthoDB" id="10634856at2759"/>
<reference evidence="1 2" key="1">
    <citation type="journal article" date="2010" name="Cell">
        <title>The genome of Naegleria gruberi illuminates early eukaryotic versatility.</title>
        <authorList>
            <person name="Fritz-Laylin L.K."/>
            <person name="Prochnik S.E."/>
            <person name="Ginger M.L."/>
            <person name="Dacks J.B."/>
            <person name="Carpenter M.L."/>
            <person name="Field M.C."/>
            <person name="Kuo A."/>
            <person name="Paredez A."/>
            <person name="Chapman J."/>
            <person name="Pham J."/>
            <person name="Shu S."/>
            <person name="Neupane R."/>
            <person name="Cipriano M."/>
            <person name="Mancuso J."/>
            <person name="Tu H."/>
            <person name="Salamov A."/>
            <person name="Lindquist E."/>
            <person name="Shapiro H."/>
            <person name="Lucas S."/>
            <person name="Grigoriev I.V."/>
            <person name="Cande W.Z."/>
            <person name="Fulton C."/>
            <person name="Rokhsar D.S."/>
            <person name="Dawson S.C."/>
        </authorList>
    </citation>
    <scope>NUCLEOTIDE SEQUENCE [LARGE SCALE GENOMIC DNA]</scope>
    <source>
        <strain evidence="1 2">NEG-M</strain>
    </source>
</reference>
<organism evidence="2">
    <name type="scientific">Naegleria gruberi</name>
    <name type="common">Amoeba</name>
    <dbReference type="NCBI Taxonomy" id="5762"/>
    <lineage>
        <taxon>Eukaryota</taxon>
        <taxon>Discoba</taxon>
        <taxon>Heterolobosea</taxon>
        <taxon>Tetramitia</taxon>
        <taxon>Eutetramitia</taxon>
        <taxon>Vahlkampfiidae</taxon>
        <taxon>Naegleria</taxon>
    </lineage>
</organism>
<name>D2VP80_NAEGR</name>
<dbReference type="Proteomes" id="UP000006671">
    <property type="component" value="Unassembled WGS sequence"/>
</dbReference>
<dbReference type="VEuPathDB" id="AmoebaDB:NAEGRDRAFT_70761"/>
<dbReference type="InParanoid" id="D2VP80"/>
<dbReference type="RefSeq" id="XP_002674057.1">
    <property type="nucleotide sequence ID" value="XM_002674011.1"/>
</dbReference>
<sequence length="285" mass="33217">MITDLYFKSSFPCSAFYLFARGYSTAKASLINEEKGIFELPLLDFSVETGHSDPSFRVYPWIPLDQIDANVNDLQCRVVVLNEEYTYVYPRDTAEMLKLFERFCANIEETSYSIMINNMLERYIGLDNYLDTLQRHTVCHHEHFRRVKCVNPTKSARIYFQSQVDKYSKQIFEKFKGVNEELACVYLSKFPFSNEVEYLLNTHIGELLENIPEDFSTFFPSFTAQRTKLKESYRGTFGVDGFLIRAIDKCLRRYLHLFVLSEPTLTLATKSGSFSSSKLLNCFEN</sequence>
<protein>
    <submittedName>
        <fullName evidence="1">Predicted protein</fullName>
    </submittedName>
</protein>
<evidence type="ECO:0000313" key="2">
    <source>
        <dbReference type="Proteomes" id="UP000006671"/>
    </source>
</evidence>
<dbReference type="GeneID" id="8850675"/>
<evidence type="ECO:0000313" key="1">
    <source>
        <dbReference type="EMBL" id="EFC41313.1"/>
    </source>
</evidence>